<dbReference type="Pfam" id="PF00318">
    <property type="entry name" value="Ribosomal_S2"/>
    <property type="match status" value="1"/>
</dbReference>
<dbReference type="GO" id="GO:0003735">
    <property type="term" value="F:structural constituent of ribosome"/>
    <property type="evidence" value="ECO:0007669"/>
    <property type="project" value="InterPro"/>
</dbReference>
<comment type="caution">
    <text evidence="7">The sequence shown here is derived from an EMBL/GenBank/DDBJ whole genome shotgun (WGS) entry which is preliminary data.</text>
</comment>
<dbReference type="PANTHER" id="PTHR12534:SF0">
    <property type="entry name" value="SMALL RIBOSOMAL SUBUNIT PROTEIN US2M"/>
    <property type="match status" value="1"/>
</dbReference>
<proteinExistence type="inferred from homology"/>
<keyword evidence="2 5" id="KW-0689">Ribosomal protein</keyword>
<accession>A0A1F6P1Y7</accession>
<dbReference type="InterPro" id="IPR005706">
    <property type="entry name" value="Ribosomal_uS2_bac/mit/plastid"/>
</dbReference>
<evidence type="ECO:0000256" key="2">
    <source>
        <dbReference type="ARBA" id="ARBA00022980"/>
    </source>
</evidence>
<organism evidence="7 8">
    <name type="scientific">Candidatus Magasanikbacteria bacterium RIFOXYD2_FULL_36_9</name>
    <dbReference type="NCBI Taxonomy" id="1798707"/>
    <lineage>
        <taxon>Bacteria</taxon>
        <taxon>Candidatus Magasanikiibacteriota</taxon>
    </lineage>
</organism>
<protein>
    <recommendedName>
        <fullName evidence="4 5">Small ribosomal subunit protein uS2</fullName>
    </recommendedName>
</protein>
<sequence>MTQIPSMMDLLKSGMHFGHQKSRWHPKMKPYIFGVRNGVHIVDLERTVEQLETALAYVKGLAATGKTVLFVGTKRQAQPLVKAAAESCGMPFLTERWIGGLLTNFDETKQRIKKYKSLKLQIASGEIEKYTKKEQIDLVKSVAKMDRYLAGLTNLDKMPDAMFIIDMRVCKTAVNEGLRTNVPIIGVCDTNVNPDDATFVIPANDDAVNSIRVISDLMAEAVNEGKADWEKNKITLEKDFKKAEVKPTYVEKSATESAPVAKTASAKPVVKKERRAMTKESSI</sequence>
<dbReference type="Gene3D" id="3.40.50.10490">
    <property type="entry name" value="Glucose-6-phosphate isomerase like protein, domain 1"/>
    <property type="match status" value="1"/>
</dbReference>
<dbReference type="Gene3D" id="1.10.287.610">
    <property type="entry name" value="Helix hairpin bin"/>
    <property type="match status" value="1"/>
</dbReference>
<dbReference type="InterPro" id="IPR001865">
    <property type="entry name" value="Ribosomal_uS2"/>
</dbReference>
<feature type="region of interest" description="Disordered" evidence="6">
    <location>
        <begin position="251"/>
        <end position="283"/>
    </location>
</feature>
<evidence type="ECO:0000313" key="8">
    <source>
        <dbReference type="Proteomes" id="UP000178490"/>
    </source>
</evidence>
<evidence type="ECO:0000256" key="6">
    <source>
        <dbReference type="SAM" id="MobiDB-lite"/>
    </source>
</evidence>
<gene>
    <name evidence="5" type="primary">rpsB</name>
    <name evidence="7" type="ORF">A2537_01295</name>
</gene>
<dbReference type="InterPro" id="IPR023591">
    <property type="entry name" value="Ribosomal_uS2_flav_dom_sf"/>
</dbReference>
<comment type="similarity">
    <text evidence="1 5">Belongs to the universal ribosomal protein uS2 family.</text>
</comment>
<dbReference type="EMBL" id="MFRC01000005">
    <property type="protein sequence ID" value="OGH90179.1"/>
    <property type="molecule type" value="Genomic_DNA"/>
</dbReference>
<dbReference type="PANTHER" id="PTHR12534">
    <property type="entry name" value="30S RIBOSOMAL PROTEIN S2 PROKARYOTIC AND ORGANELLAR"/>
    <property type="match status" value="1"/>
</dbReference>
<evidence type="ECO:0000256" key="4">
    <source>
        <dbReference type="ARBA" id="ARBA00035256"/>
    </source>
</evidence>
<evidence type="ECO:0000313" key="7">
    <source>
        <dbReference type="EMBL" id="OGH90179.1"/>
    </source>
</evidence>
<dbReference type="SUPFAM" id="SSF52313">
    <property type="entry name" value="Ribosomal protein S2"/>
    <property type="match status" value="1"/>
</dbReference>
<dbReference type="GO" id="GO:0006412">
    <property type="term" value="P:translation"/>
    <property type="evidence" value="ECO:0007669"/>
    <property type="project" value="UniProtKB-UniRule"/>
</dbReference>
<dbReference type="NCBIfam" id="TIGR01011">
    <property type="entry name" value="rpsB_bact"/>
    <property type="match status" value="1"/>
</dbReference>
<evidence type="ECO:0000256" key="1">
    <source>
        <dbReference type="ARBA" id="ARBA00006242"/>
    </source>
</evidence>
<name>A0A1F6P1Y7_9BACT</name>
<dbReference type="GO" id="GO:0022627">
    <property type="term" value="C:cytosolic small ribosomal subunit"/>
    <property type="evidence" value="ECO:0007669"/>
    <property type="project" value="TreeGrafter"/>
</dbReference>
<dbReference type="PRINTS" id="PR00395">
    <property type="entry name" value="RIBOSOMALS2"/>
</dbReference>
<dbReference type="AlphaFoldDB" id="A0A1F6P1Y7"/>
<keyword evidence="3 5" id="KW-0687">Ribonucleoprotein</keyword>
<evidence type="ECO:0000256" key="5">
    <source>
        <dbReference type="HAMAP-Rule" id="MF_00291"/>
    </source>
</evidence>
<dbReference type="HAMAP" id="MF_00291_B">
    <property type="entry name" value="Ribosomal_uS2_B"/>
    <property type="match status" value="1"/>
</dbReference>
<dbReference type="CDD" id="cd01425">
    <property type="entry name" value="RPS2"/>
    <property type="match status" value="1"/>
</dbReference>
<evidence type="ECO:0000256" key="3">
    <source>
        <dbReference type="ARBA" id="ARBA00023274"/>
    </source>
</evidence>
<reference evidence="7 8" key="1">
    <citation type="journal article" date="2016" name="Nat. Commun.">
        <title>Thousands of microbial genomes shed light on interconnected biogeochemical processes in an aquifer system.</title>
        <authorList>
            <person name="Anantharaman K."/>
            <person name="Brown C.T."/>
            <person name="Hug L.A."/>
            <person name="Sharon I."/>
            <person name="Castelle C.J."/>
            <person name="Probst A.J."/>
            <person name="Thomas B.C."/>
            <person name="Singh A."/>
            <person name="Wilkins M.J."/>
            <person name="Karaoz U."/>
            <person name="Brodie E.L."/>
            <person name="Williams K.H."/>
            <person name="Hubbard S.S."/>
            <person name="Banfield J.F."/>
        </authorList>
    </citation>
    <scope>NUCLEOTIDE SEQUENCE [LARGE SCALE GENOMIC DNA]</scope>
</reference>
<dbReference type="Proteomes" id="UP000178490">
    <property type="component" value="Unassembled WGS sequence"/>
</dbReference>